<dbReference type="Proteomes" id="UP000008229">
    <property type="component" value="Chromosome"/>
</dbReference>
<evidence type="ECO:0000313" key="5">
    <source>
        <dbReference type="EMBL" id="ADB50617.1"/>
    </source>
</evidence>
<name>D3F5F0_CONWI</name>
<dbReference type="InterPro" id="IPR009014">
    <property type="entry name" value="Transketo_C/PFOR_II"/>
</dbReference>
<keyword evidence="3" id="KW-0786">Thiamine pyrophosphate</keyword>
<proteinExistence type="predicted"/>
<sequence length="323" mass="34887">MKTLVEAINEGLHNELERDGDVLVMGEDVGRSGGVFRVTAGLQERFGADRCVDTPLAEAGLLGSAVGLCMTGWRPVVEMQYDAFSYPALDQLITHVGRYRWRSGGRMGVPLTIRMPYGGGVRAPELHEDSPETYYVHTPGIKVVIPSTPADAKGLLAAAIRDPDPVVFLEPKALYRGAREEVPAGDHVVPLGQARVVREGSDATIVAYGAMVPVAEGAAERLAEEGVSAHVLDLRSLRPLDEAGLLAAVRRTGRLVIVQEAPRTAGFAAEVAAIAAERAMLDLHAPIERVTGYDVAFPYWRLEDVYLPSIERVAAAVRRTLEY</sequence>
<dbReference type="Pfam" id="PF02780">
    <property type="entry name" value="Transketolase_C"/>
    <property type="match status" value="1"/>
</dbReference>
<protein>
    <submittedName>
        <fullName evidence="5">Transketolase central region</fullName>
    </submittedName>
</protein>
<accession>D3F5F0</accession>
<dbReference type="PANTHER" id="PTHR43257">
    <property type="entry name" value="PYRUVATE DEHYDROGENASE E1 COMPONENT BETA SUBUNIT"/>
    <property type="match status" value="1"/>
</dbReference>
<dbReference type="InterPro" id="IPR005475">
    <property type="entry name" value="Transketolase-like_Pyr-bd"/>
</dbReference>
<dbReference type="HOGENOM" id="CLU_012907_1_0_11"/>
<dbReference type="SUPFAM" id="SSF52922">
    <property type="entry name" value="TK C-terminal domain-like"/>
    <property type="match status" value="1"/>
</dbReference>
<evidence type="ECO:0000313" key="6">
    <source>
        <dbReference type="Proteomes" id="UP000008229"/>
    </source>
</evidence>
<dbReference type="CDD" id="cd07036">
    <property type="entry name" value="TPP_PYR_E1-PDHc-beta_like"/>
    <property type="match status" value="1"/>
</dbReference>
<evidence type="ECO:0000256" key="2">
    <source>
        <dbReference type="ARBA" id="ARBA00023002"/>
    </source>
</evidence>
<dbReference type="SMART" id="SM00861">
    <property type="entry name" value="Transket_pyr"/>
    <property type="match status" value="1"/>
</dbReference>
<dbReference type="RefSeq" id="WP_012933668.1">
    <property type="nucleotide sequence ID" value="NC_013739.1"/>
</dbReference>
<dbReference type="EMBL" id="CP001854">
    <property type="protein sequence ID" value="ADB50617.1"/>
    <property type="molecule type" value="Genomic_DNA"/>
</dbReference>
<dbReference type="FunFam" id="3.40.50.920:FF:000001">
    <property type="entry name" value="Pyruvate dehydrogenase E1 beta subunit"/>
    <property type="match status" value="1"/>
</dbReference>
<comment type="cofactor">
    <cofactor evidence="1">
        <name>thiamine diphosphate</name>
        <dbReference type="ChEBI" id="CHEBI:58937"/>
    </cofactor>
</comment>
<dbReference type="PANTHER" id="PTHR43257:SF2">
    <property type="entry name" value="PYRUVATE DEHYDROGENASE E1 COMPONENT SUBUNIT BETA"/>
    <property type="match status" value="1"/>
</dbReference>
<keyword evidence="6" id="KW-1185">Reference proteome</keyword>
<organism evidence="5 6">
    <name type="scientific">Conexibacter woesei (strain DSM 14684 / CCUG 47730 / CIP 108061 / JCM 11494 / NBRC 100937 / ID131577)</name>
    <dbReference type="NCBI Taxonomy" id="469383"/>
    <lineage>
        <taxon>Bacteria</taxon>
        <taxon>Bacillati</taxon>
        <taxon>Actinomycetota</taxon>
        <taxon>Thermoleophilia</taxon>
        <taxon>Solirubrobacterales</taxon>
        <taxon>Conexibacteraceae</taxon>
        <taxon>Conexibacter</taxon>
    </lineage>
</organism>
<dbReference type="STRING" id="469383.Cwoe_2192"/>
<evidence type="ECO:0000259" key="4">
    <source>
        <dbReference type="SMART" id="SM00861"/>
    </source>
</evidence>
<dbReference type="InterPro" id="IPR033248">
    <property type="entry name" value="Transketolase_C"/>
</dbReference>
<reference evidence="6" key="2">
    <citation type="submission" date="2010-01" db="EMBL/GenBank/DDBJ databases">
        <title>The complete genome of Conexibacter woesei DSM 14684.</title>
        <authorList>
            <consortium name="US DOE Joint Genome Institute (JGI-PGF)"/>
            <person name="Lucas S."/>
            <person name="Copeland A."/>
            <person name="Lapidus A."/>
            <person name="Glavina del Rio T."/>
            <person name="Dalin E."/>
            <person name="Tice H."/>
            <person name="Bruce D."/>
            <person name="Goodwin L."/>
            <person name="Pitluck S."/>
            <person name="Kyrpides N."/>
            <person name="Mavromatis K."/>
            <person name="Ivanova N."/>
            <person name="Mikhailova N."/>
            <person name="Chertkov O."/>
            <person name="Brettin T."/>
            <person name="Detter J.C."/>
            <person name="Han C."/>
            <person name="Larimer F."/>
            <person name="Land M."/>
            <person name="Hauser L."/>
            <person name="Markowitz V."/>
            <person name="Cheng J.-F."/>
            <person name="Hugenholtz P."/>
            <person name="Woyke T."/>
            <person name="Wu D."/>
            <person name="Pukall R."/>
            <person name="Steenblock K."/>
            <person name="Schneider S."/>
            <person name="Klenk H.-P."/>
            <person name="Eisen J.A."/>
        </authorList>
    </citation>
    <scope>NUCLEOTIDE SEQUENCE [LARGE SCALE GENOMIC DNA]</scope>
    <source>
        <strain evidence="6">DSM 14684 / CIP 108061 / JCM 11494 / NBRC 100937 / ID131577</strain>
    </source>
</reference>
<keyword evidence="2" id="KW-0560">Oxidoreductase</keyword>
<evidence type="ECO:0000256" key="1">
    <source>
        <dbReference type="ARBA" id="ARBA00001964"/>
    </source>
</evidence>
<dbReference type="GO" id="GO:0016491">
    <property type="term" value="F:oxidoreductase activity"/>
    <property type="evidence" value="ECO:0007669"/>
    <property type="project" value="UniProtKB-KW"/>
</dbReference>
<dbReference type="GO" id="GO:0000287">
    <property type="term" value="F:magnesium ion binding"/>
    <property type="evidence" value="ECO:0007669"/>
    <property type="project" value="UniProtKB-ARBA"/>
</dbReference>
<dbReference type="eggNOG" id="COG0022">
    <property type="taxonomic scope" value="Bacteria"/>
</dbReference>
<dbReference type="AlphaFoldDB" id="D3F5F0"/>
<dbReference type="FunFam" id="3.40.50.970:FF:000001">
    <property type="entry name" value="Pyruvate dehydrogenase E1 beta subunit"/>
    <property type="match status" value="1"/>
</dbReference>
<dbReference type="InterPro" id="IPR029061">
    <property type="entry name" value="THDP-binding"/>
</dbReference>
<dbReference type="KEGG" id="cwo:Cwoe_2192"/>
<dbReference type="Gene3D" id="3.40.50.920">
    <property type="match status" value="1"/>
</dbReference>
<gene>
    <name evidence="5" type="ordered locus">Cwoe_2192</name>
</gene>
<dbReference type="Gene3D" id="3.40.50.970">
    <property type="match status" value="1"/>
</dbReference>
<reference evidence="5 6" key="1">
    <citation type="journal article" date="2010" name="Stand. Genomic Sci.">
        <title>Complete genome sequence of Conexibacter woesei type strain (ID131577).</title>
        <authorList>
            <person name="Pukall R."/>
            <person name="Lapidus A."/>
            <person name="Glavina Del Rio T."/>
            <person name="Copeland A."/>
            <person name="Tice H."/>
            <person name="Cheng J.-F."/>
            <person name="Lucas S."/>
            <person name="Chen F."/>
            <person name="Nolan M."/>
            <person name="Bruce D."/>
            <person name="Goodwin L."/>
            <person name="Pitluck S."/>
            <person name="Mavromatis K."/>
            <person name="Ivanova N."/>
            <person name="Ovchinnikova G."/>
            <person name="Pati A."/>
            <person name="Chen A."/>
            <person name="Palaniappan K."/>
            <person name="Land M."/>
            <person name="Hauser L."/>
            <person name="Chang Y.-J."/>
            <person name="Jeffries C.D."/>
            <person name="Chain P."/>
            <person name="Meincke L."/>
            <person name="Sims D."/>
            <person name="Brettin T."/>
            <person name="Detter J.C."/>
            <person name="Rohde M."/>
            <person name="Goeker M."/>
            <person name="Bristow J."/>
            <person name="Eisen J.A."/>
            <person name="Markowitz V."/>
            <person name="Kyrpides N.C."/>
            <person name="Klenk H.-P."/>
            <person name="Hugenholtz P."/>
        </authorList>
    </citation>
    <scope>NUCLEOTIDE SEQUENCE [LARGE SCALE GENOMIC DNA]</scope>
    <source>
        <strain evidence="6">DSM 14684 / CIP 108061 / JCM 11494 / NBRC 100937 / ID131577</strain>
    </source>
</reference>
<evidence type="ECO:0000256" key="3">
    <source>
        <dbReference type="ARBA" id="ARBA00023052"/>
    </source>
</evidence>
<dbReference type="Pfam" id="PF02779">
    <property type="entry name" value="Transket_pyr"/>
    <property type="match status" value="1"/>
</dbReference>
<dbReference type="SUPFAM" id="SSF52518">
    <property type="entry name" value="Thiamin diphosphate-binding fold (THDP-binding)"/>
    <property type="match status" value="1"/>
</dbReference>
<feature type="domain" description="Transketolase-like pyrimidine-binding" evidence="4">
    <location>
        <begin position="2"/>
        <end position="177"/>
    </location>
</feature>